<dbReference type="RefSeq" id="WP_011828924.1">
    <property type="nucleotide sequence ID" value="NC_008825.1"/>
</dbReference>
<reference evidence="2 3" key="1">
    <citation type="journal article" date="2007" name="J. Bacteriol.">
        <title>Whole-genome analysis of the methyl tert-butyl ether-degrading beta-proteobacterium Methylibium petroleiphilum PM1.</title>
        <authorList>
            <person name="Kane S.R."/>
            <person name="Chakicherla A.Y."/>
            <person name="Chain P.S.G."/>
            <person name="Schmidt R."/>
            <person name="Shin M.W."/>
            <person name="Legler T.C."/>
            <person name="Scow K.M."/>
            <person name="Larimer F.W."/>
            <person name="Lucas S.M."/>
            <person name="Richardson P.M."/>
            <person name="Hristova K.R."/>
        </authorList>
    </citation>
    <scope>NUCLEOTIDE SEQUENCE [LARGE SCALE GENOMIC DNA]</scope>
    <source>
        <strain evidence="3">ATCC BAA-1232 / LMG 22953 / PM1</strain>
    </source>
</reference>
<dbReference type="SUPFAM" id="SSF53901">
    <property type="entry name" value="Thiolase-like"/>
    <property type="match status" value="1"/>
</dbReference>
<feature type="domain" description="Beta-ketoacyl synthase-like N-terminal" evidence="1">
    <location>
        <begin position="44"/>
        <end position="209"/>
    </location>
</feature>
<organism evidence="2 3">
    <name type="scientific">Methylibium petroleiphilum (strain ATCC BAA-1232 / LMG 22953 / PM1)</name>
    <dbReference type="NCBI Taxonomy" id="420662"/>
    <lineage>
        <taxon>Bacteria</taxon>
        <taxon>Pseudomonadati</taxon>
        <taxon>Pseudomonadota</taxon>
        <taxon>Betaproteobacteria</taxon>
        <taxon>Burkholderiales</taxon>
        <taxon>Sphaerotilaceae</taxon>
        <taxon>Methylibium</taxon>
    </lineage>
</organism>
<dbReference type="EMBL" id="CP000555">
    <property type="protein sequence ID" value="ABM94287.1"/>
    <property type="molecule type" value="Genomic_DNA"/>
</dbReference>
<dbReference type="Gene3D" id="3.40.47.10">
    <property type="match status" value="1"/>
</dbReference>
<dbReference type="InterPro" id="IPR014030">
    <property type="entry name" value="Ketoacyl_synth_N"/>
</dbReference>
<dbReference type="Pfam" id="PF13723">
    <property type="entry name" value="Ketoacyl-synt_2"/>
    <property type="match status" value="1"/>
</dbReference>
<name>A2SFE8_METPP</name>
<dbReference type="eggNOG" id="COG0304">
    <property type="taxonomic scope" value="Bacteria"/>
</dbReference>
<dbReference type="HOGENOM" id="CLU_1041583_0_0_4"/>
<dbReference type="GO" id="GO:0016746">
    <property type="term" value="F:acyltransferase activity"/>
    <property type="evidence" value="ECO:0007669"/>
    <property type="project" value="InterPro"/>
</dbReference>
<protein>
    <recommendedName>
        <fullName evidence="1">Beta-ketoacyl synthase-like N-terminal domain-containing protein</fullName>
    </recommendedName>
</protein>
<proteinExistence type="predicted"/>
<evidence type="ECO:0000313" key="2">
    <source>
        <dbReference type="EMBL" id="ABM94287.1"/>
    </source>
</evidence>
<evidence type="ECO:0000259" key="1">
    <source>
        <dbReference type="Pfam" id="PF13723"/>
    </source>
</evidence>
<dbReference type="STRING" id="420662.Mpe_A1325"/>
<evidence type="ECO:0000313" key="3">
    <source>
        <dbReference type="Proteomes" id="UP000000366"/>
    </source>
</evidence>
<dbReference type="KEGG" id="mpt:Mpe_A1325"/>
<sequence>MSVALSVSVRGIGLLGPGLADWSGGQPLLREPSSWVFRPTVLTAPARLPPAERRRAGDVVKLSIAVADQACTEAGADTQHLATVFTASSGDAANCNALCEALATPQRAISPTRFTNSVHNAVAGYWHIATTSRAPSTSLCAHDGSFGAGLLEAMAQCVSARRPVLLVAADAPYPEPLHSVRPLSAAFGVALLLDVGPDDAPMLTLRSDETEAPASDCGDAALDALRLGVPAARSLPLLRALAGRAPASLRIEGLKGFTVEVRHHA</sequence>
<keyword evidence="3" id="KW-1185">Reference proteome</keyword>
<dbReference type="InterPro" id="IPR016039">
    <property type="entry name" value="Thiolase-like"/>
</dbReference>
<gene>
    <name evidence="2" type="ordered locus">Mpe_A1325</name>
</gene>
<dbReference type="Proteomes" id="UP000000366">
    <property type="component" value="Chromosome"/>
</dbReference>
<accession>A2SFE8</accession>
<dbReference type="AlphaFoldDB" id="A2SFE8"/>